<reference evidence="5 6" key="1">
    <citation type="journal article" date="2004" name="Science">
        <title>The genome of the diatom Thalassiosira pseudonana: ecology, evolution, and metabolism.</title>
        <authorList>
            <person name="Armbrust E.V."/>
            <person name="Berges J.A."/>
            <person name="Bowler C."/>
            <person name="Green B.R."/>
            <person name="Martinez D."/>
            <person name="Putnam N.H."/>
            <person name="Zhou S."/>
            <person name="Allen A.E."/>
            <person name="Apt K.E."/>
            <person name="Bechner M."/>
            <person name="Brzezinski M.A."/>
            <person name="Chaal B.K."/>
            <person name="Chiovitti A."/>
            <person name="Davis A.K."/>
            <person name="Demarest M.S."/>
            <person name="Detter J.C."/>
            <person name="Glavina T."/>
            <person name="Goodstein D."/>
            <person name="Hadi M.Z."/>
            <person name="Hellsten U."/>
            <person name="Hildebrand M."/>
            <person name="Jenkins B.D."/>
            <person name="Jurka J."/>
            <person name="Kapitonov V.V."/>
            <person name="Kroger N."/>
            <person name="Lau W.W."/>
            <person name="Lane T.W."/>
            <person name="Larimer F.W."/>
            <person name="Lippmeier J.C."/>
            <person name="Lucas S."/>
            <person name="Medina M."/>
            <person name="Montsant A."/>
            <person name="Obornik M."/>
            <person name="Parker M.S."/>
            <person name="Palenik B."/>
            <person name="Pazour G.J."/>
            <person name="Richardson P.M."/>
            <person name="Rynearson T.A."/>
            <person name="Saito M.A."/>
            <person name="Schwartz D.C."/>
            <person name="Thamatrakoln K."/>
            <person name="Valentin K."/>
            <person name="Vardi A."/>
            <person name="Wilkerson F.P."/>
            <person name="Rokhsar D.S."/>
        </authorList>
    </citation>
    <scope>NUCLEOTIDE SEQUENCE [LARGE SCALE GENOMIC DNA]</scope>
    <source>
        <strain evidence="5 6">CCMP1335</strain>
    </source>
</reference>
<evidence type="ECO:0000256" key="1">
    <source>
        <dbReference type="ARBA" id="ARBA00022737"/>
    </source>
</evidence>
<dbReference type="AlphaFoldDB" id="B8CFM4"/>
<protein>
    <submittedName>
        <fullName evidence="5">Uncharacterized protein</fullName>
    </submittedName>
</protein>
<gene>
    <name evidence="5" type="ORF">THAPSDRAFT_25738</name>
</gene>
<dbReference type="EMBL" id="CM000653">
    <property type="protein sequence ID" value="EED87826.1"/>
    <property type="molecule type" value="Genomic_DNA"/>
</dbReference>
<dbReference type="Gene3D" id="1.25.40.20">
    <property type="entry name" value="Ankyrin repeat-containing domain"/>
    <property type="match status" value="1"/>
</dbReference>
<dbReference type="RefSeq" id="XP_002295046.1">
    <property type="nucleotide sequence ID" value="XM_002295010.1"/>
</dbReference>
<feature type="region of interest" description="Disordered" evidence="4">
    <location>
        <begin position="493"/>
        <end position="519"/>
    </location>
</feature>
<accession>B8CFM4</accession>
<feature type="compositionally biased region" description="Basic and acidic residues" evidence="4">
    <location>
        <begin position="501"/>
        <end position="513"/>
    </location>
</feature>
<dbReference type="HOGENOM" id="CLU_395129_0_0_1"/>
<dbReference type="PANTHER" id="PTHR24124:SF14">
    <property type="entry name" value="CHROMOSOME UNDETERMINED SCAFFOLD_25, WHOLE GENOME SHOTGUN SEQUENCE"/>
    <property type="match status" value="1"/>
</dbReference>
<reference evidence="5 6" key="2">
    <citation type="journal article" date="2008" name="Nature">
        <title>The Phaeodactylum genome reveals the evolutionary history of diatom genomes.</title>
        <authorList>
            <person name="Bowler C."/>
            <person name="Allen A.E."/>
            <person name="Badger J.H."/>
            <person name="Grimwood J."/>
            <person name="Jabbari K."/>
            <person name="Kuo A."/>
            <person name="Maheswari U."/>
            <person name="Martens C."/>
            <person name="Maumus F."/>
            <person name="Otillar R.P."/>
            <person name="Rayko E."/>
            <person name="Salamov A."/>
            <person name="Vandepoele K."/>
            <person name="Beszteri B."/>
            <person name="Gruber A."/>
            <person name="Heijde M."/>
            <person name="Katinka M."/>
            <person name="Mock T."/>
            <person name="Valentin K."/>
            <person name="Verret F."/>
            <person name="Berges J.A."/>
            <person name="Brownlee C."/>
            <person name="Cadoret J.P."/>
            <person name="Chiovitti A."/>
            <person name="Choi C.J."/>
            <person name="Coesel S."/>
            <person name="De Martino A."/>
            <person name="Detter J.C."/>
            <person name="Durkin C."/>
            <person name="Falciatore A."/>
            <person name="Fournet J."/>
            <person name="Haruta M."/>
            <person name="Huysman M.J."/>
            <person name="Jenkins B.D."/>
            <person name="Jiroutova K."/>
            <person name="Jorgensen R.E."/>
            <person name="Joubert Y."/>
            <person name="Kaplan A."/>
            <person name="Kroger N."/>
            <person name="Kroth P.G."/>
            <person name="La Roche J."/>
            <person name="Lindquist E."/>
            <person name="Lommer M."/>
            <person name="Martin-Jezequel V."/>
            <person name="Lopez P.J."/>
            <person name="Lucas S."/>
            <person name="Mangogna M."/>
            <person name="McGinnis K."/>
            <person name="Medlin L.K."/>
            <person name="Montsant A."/>
            <person name="Oudot-Le Secq M.P."/>
            <person name="Napoli C."/>
            <person name="Obornik M."/>
            <person name="Parker M.S."/>
            <person name="Petit J.L."/>
            <person name="Porcel B.M."/>
            <person name="Poulsen N."/>
            <person name="Robison M."/>
            <person name="Rychlewski L."/>
            <person name="Rynearson T.A."/>
            <person name="Schmutz J."/>
            <person name="Shapiro H."/>
            <person name="Siaut M."/>
            <person name="Stanley M."/>
            <person name="Sussman M.R."/>
            <person name="Taylor A.R."/>
            <person name="Vardi A."/>
            <person name="von Dassow P."/>
            <person name="Vyverman W."/>
            <person name="Willis A."/>
            <person name="Wyrwicz L.S."/>
            <person name="Rokhsar D.S."/>
            <person name="Weissenbach J."/>
            <person name="Armbrust E.V."/>
            <person name="Green B.R."/>
            <person name="Van de Peer Y."/>
            <person name="Grigoriev I.V."/>
        </authorList>
    </citation>
    <scope>NUCLEOTIDE SEQUENCE [LARGE SCALE GENOMIC DNA]</scope>
    <source>
        <strain evidence="5 6">CCMP1335</strain>
    </source>
</reference>
<dbReference type="PROSITE" id="PS50297">
    <property type="entry name" value="ANK_REP_REGION"/>
    <property type="match status" value="1"/>
</dbReference>
<evidence type="ECO:0000256" key="2">
    <source>
        <dbReference type="ARBA" id="ARBA00023043"/>
    </source>
</evidence>
<dbReference type="InParanoid" id="B8CFM4"/>
<dbReference type="SUPFAM" id="SSF48403">
    <property type="entry name" value="Ankyrin repeat"/>
    <property type="match status" value="1"/>
</dbReference>
<feature type="region of interest" description="Disordered" evidence="4">
    <location>
        <begin position="542"/>
        <end position="561"/>
    </location>
</feature>
<keyword evidence="1" id="KW-0677">Repeat</keyword>
<dbReference type="GeneID" id="7442846"/>
<keyword evidence="2 3" id="KW-0040">ANK repeat</keyword>
<feature type="repeat" description="ANK" evidence="3">
    <location>
        <begin position="583"/>
        <end position="615"/>
    </location>
</feature>
<proteinExistence type="predicted"/>
<dbReference type="Pfam" id="PF12796">
    <property type="entry name" value="Ank_2"/>
    <property type="match status" value="1"/>
</dbReference>
<dbReference type="SMART" id="SM00248">
    <property type="entry name" value="ANK"/>
    <property type="match status" value="2"/>
</dbReference>
<evidence type="ECO:0000313" key="6">
    <source>
        <dbReference type="Proteomes" id="UP000001449"/>
    </source>
</evidence>
<dbReference type="PROSITE" id="PS50088">
    <property type="entry name" value="ANK_REPEAT"/>
    <property type="match status" value="1"/>
</dbReference>
<dbReference type="PANTHER" id="PTHR24124">
    <property type="entry name" value="ANKYRIN REPEAT FAMILY A"/>
    <property type="match status" value="1"/>
</dbReference>
<feature type="region of interest" description="Disordered" evidence="4">
    <location>
        <begin position="664"/>
        <end position="698"/>
    </location>
</feature>
<feature type="compositionally biased region" description="Polar residues" evidence="4">
    <location>
        <begin position="189"/>
        <end position="200"/>
    </location>
</feature>
<evidence type="ECO:0000256" key="3">
    <source>
        <dbReference type="PROSITE-ProRule" id="PRU00023"/>
    </source>
</evidence>
<feature type="region of interest" description="Disordered" evidence="4">
    <location>
        <begin position="181"/>
        <end position="200"/>
    </location>
</feature>
<name>B8CFM4_THAPS</name>
<dbReference type="OMA" id="DENWPKG"/>
<dbReference type="eggNOG" id="ENOG502SDKM">
    <property type="taxonomic scope" value="Eukaryota"/>
</dbReference>
<sequence length="698" mass="78438">MTASGQEYAEQKQQRRTIARIVGRALEEERPQPVLAWGGWIVGRLEEEEAHRKEGPRAPGFQVPANAHETSDNLLFDFAFNESLNAKQARCTTRHHRPSYPSKQQKYRPLHRSVTSLLVSSSSRHRFHPVTADKLRHTIVSARLHSNHNDTTMGRRNQTASLLLLPLLLTATSSLNFFNNENEHPAISSDASPEPQTDQPLNSFSQPTYGVDVSFPIHRIKLSDNYAWLPHNIDPGHNPTPPEYQGKPIQYLGNKQAEYDEFMQGCHDHYGKKGATWSACSATEEDRVEMSLRQPASMQNYTELGFKKIRAPEEVWQRIKKFWEENKGRENWKDENWPKGNTYTNHWKAPTYMVSVEDTRLRGAGSNLKRKVWNAAKGVISEWTGQELTECSMYGIRVYTEGSILATHVDRMPLVSSAILNVDQDVDEPWPIEVYAHDGKAYNVTMEPGDMVLYESHSVLHGRPFPLKGRYYANIFIHFEPTGHSLRHNAREAAEQAAKGAQDKHSFGGHENEASDGLPSYIKRGSVEEDRWFKAHPNNKRSEVNSFATGSTPAHKLAQEGDAKTLSSVIDKMGHLLDAKDANGWTPLHEGARAGHVEVVELLVKKGANINERTMEGKGETPLYWSIQENGEDHPVRLPILPRAKDGDVSAIASAIEIARRPSVAKQRVKGGGGKPILIEEIDSDESGRNQTTCDSES</sequence>
<dbReference type="STRING" id="35128.B8CFM4"/>
<evidence type="ECO:0000313" key="5">
    <source>
        <dbReference type="EMBL" id="EED87826.1"/>
    </source>
</evidence>
<dbReference type="Proteomes" id="UP000001449">
    <property type="component" value="Chromosome 22"/>
</dbReference>
<evidence type="ECO:0000256" key="4">
    <source>
        <dbReference type="SAM" id="MobiDB-lite"/>
    </source>
</evidence>
<dbReference type="InterPro" id="IPR036770">
    <property type="entry name" value="Ankyrin_rpt-contain_sf"/>
</dbReference>
<organism evidence="5 6">
    <name type="scientific">Thalassiosira pseudonana</name>
    <name type="common">Marine diatom</name>
    <name type="synonym">Cyclotella nana</name>
    <dbReference type="NCBI Taxonomy" id="35128"/>
    <lineage>
        <taxon>Eukaryota</taxon>
        <taxon>Sar</taxon>
        <taxon>Stramenopiles</taxon>
        <taxon>Ochrophyta</taxon>
        <taxon>Bacillariophyta</taxon>
        <taxon>Coscinodiscophyceae</taxon>
        <taxon>Thalassiosirophycidae</taxon>
        <taxon>Thalassiosirales</taxon>
        <taxon>Thalassiosiraceae</taxon>
        <taxon>Thalassiosira</taxon>
    </lineage>
</organism>
<dbReference type="KEGG" id="tps:THAPSDRAFT_25738"/>
<dbReference type="InterPro" id="IPR002110">
    <property type="entry name" value="Ankyrin_rpt"/>
</dbReference>
<feature type="compositionally biased region" description="Polar residues" evidence="4">
    <location>
        <begin position="689"/>
        <end position="698"/>
    </location>
</feature>
<keyword evidence="6" id="KW-1185">Reference proteome</keyword>
<dbReference type="PaxDb" id="35128-Thaps25738"/>